<dbReference type="Gene3D" id="2.40.50.1020">
    <property type="entry name" value="LytTr DNA-binding domain"/>
    <property type="match status" value="1"/>
</dbReference>
<evidence type="ECO:0000256" key="2">
    <source>
        <dbReference type="ARBA" id="ARBA00022490"/>
    </source>
</evidence>
<gene>
    <name evidence="10" type="ORF">C7383_10673</name>
</gene>
<dbReference type="SUPFAM" id="SSF52172">
    <property type="entry name" value="CheY-like"/>
    <property type="match status" value="1"/>
</dbReference>
<dbReference type="AlphaFoldDB" id="A0AB73T3Z8"/>
<keyword evidence="2" id="KW-0963">Cytoplasm</keyword>
<dbReference type="InterPro" id="IPR046947">
    <property type="entry name" value="LytR-like"/>
</dbReference>
<dbReference type="Proteomes" id="UP000245412">
    <property type="component" value="Unassembled WGS sequence"/>
</dbReference>
<dbReference type="PROSITE" id="PS50930">
    <property type="entry name" value="HTH_LYTTR"/>
    <property type="match status" value="1"/>
</dbReference>
<name>A0AB73T3Z8_9FIRM</name>
<dbReference type="Gene3D" id="3.40.50.2300">
    <property type="match status" value="1"/>
</dbReference>
<evidence type="ECO:0000259" key="9">
    <source>
        <dbReference type="PROSITE" id="PS50930"/>
    </source>
</evidence>
<sequence>MLSVAVCDNEKIFCDYMKLLLAKTEYVRETECYSSVTELIEDMLEGYRFQIVFLDIDLEEERDGIDYAEEMFRIDPSMKVIYVTGYNDRYSQLIFLKKSNLAGYLTKPVSQELLVKYLQKTEEDIKREEDEKLVICSGRKIINILYSEIYFIESQGHKVIIHTENKEYTVYKKLKEIMAGLGESFVQCHKSFAVNMDMIKRIESKTIILKDDTEVVISKAYLSAVKERYFSYMSRLI</sequence>
<evidence type="ECO:0000259" key="8">
    <source>
        <dbReference type="PROSITE" id="PS50110"/>
    </source>
</evidence>
<dbReference type="PANTHER" id="PTHR37299">
    <property type="entry name" value="TRANSCRIPTIONAL REGULATOR-RELATED"/>
    <property type="match status" value="1"/>
</dbReference>
<dbReference type="GO" id="GO:0003677">
    <property type="term" value="F:DNA binding"/>
    <property type="evidence" value="ECO:0007669"/>
    <property type="project" value="InterPro"/>
</dbReference>
<comment type="function">
    <text evidence="6">Required for high-level post-exponential phase expression of a series of secreted proteins.</text>
</comment>
<dbReference type="GO" id="GO:0000156">
    <property type="term" value="F:phosphorelay response regulator activity"/>
    <property type="evidence" value="ECO:0007669"/>
    <property type="project" value="InterPro"/>
</dbReference>
<proteinExistence type="predicted"/>
<keyword evidence="3" id="KW-0902">Two-component regulatory system</keyword>
<feature type="domain" description="HTH LytTR-type" evidence="9">
    <location>
        <begin position="133"/>
        <end position="231"/>
    </location>
</feature>
<keyword evidence="7" id="KW-0597">Phosphoprotein</keyword>
<evidence type="ECO:0000313" key="10">
    <source>
        <dbReference type="EMBL" id="PWJ75503.1"/>
    </source>
</evidence>
<dbReference type="SMART" id="SM00850">
    <property type="entry name" value="LytTR"/>
    <property type="match status" value="1"/>
</dbReference>
<dbReference type="Pfam" id="PF00072">
    <property type="entry name" value="Response_reg"/>
    <property type="match status" value="1"/>
</dbReference>
<protein>
    <recommendedName>
        <fullName evidence="1">Stage 0 sporulation protein A homolog</fullName>
    </recommendedName>
</protein>
<organism evidence="10 11">
    <name type="scientific">Murimonas intestini</name>
    <dbReference type="NCBI Taxonomy" id="1337051"/>
    <lineage>
        <taxon>Bacteria</taxon>
        <taxon>Bacillati</taxon>
        <taxon>Bacillota</taxon>
        <taxon>Clostridia</taxon>
        <taxon>Lachnospirales</taxon>
        <taxon>Lachnospiraceae</taxon>
        <taxon>Murimonas</taxon>
    </lineage>
</organism>
<evidence type="ECO:0000256" key="3">
    <source>
        <dbReference type="ARBA" id="ARBA00023012"/>
    </source>
</evidence>
<comment type="function">
    <text evidence="5">May play the central regulatory role in sporulation. It may be an element of the effector pathway responsible for the activation of sporulation genes in response to nutritional stress. Spo0A may act in concert with spo0H (a sigma factor) to control the expression of some genes that are critical to the sporulation process.</text>
</comment>
<dbReference type="SMART" id="SM00448">
    <property type="entry name" value="REC"/>
    <property type="match status" value="1"/>
</dbReference>
<feature type="domain" description="Response regulatory" evidence="8">
    <location>
        <begin position="3"/>
        <end position="122"/>
    </location>
</feature>
<dbReference type="InterPro" id="IPR007492">
    <property type="entry name" value="LytTR_DNA-bd_dom"/>
</dbReference>
<dbReference type="PANTHER" id="PTHR37299:SF3">
    <property type="entry name" value="STAGE 0 SPORULATION PROTEIN A HOMOLOG"/>
    <property type="match status" value="1"/>
</dbReference>
<evidence type="ECO:0000313" key="11">
    <source>
        <dbReference type="Proteomes" id="UP000245412"/>
    </source>
</evidence>
<keyword evidence="11" id="KW-1185">Reference proteome</keyword>
<accession>A0AB73T3Z8</accession>
<dbReference type="RefSeq" id="WP_109626447.1">
    <property type="nucleotide sequence ID" value="NZ_CABJAT010000006.1"/>
</dbReference>
<reference evidence="10 11" key="1">
    <citation type="submission" date="2018-05" db="EMBL/GenBank/DDBJ databases">
        <authorList>
            <person name="Goeker M."/>
            <person name="Huntemann M."/>
            <person name="Clum A."/>
            <person name="Pillay M."/>
            <person name="Palaniappan K."/>
            <person name="Varghese N."/>
            <person name="Mikhailova N."/>
            <person name="Stamatis D."/>
            <person name="Reddy T."/>
            <person name="Daum C."/>
            <person name="Shapiro N."/>
            <person name="Ivanova N."/>
            <person name="Kyrpides N."/>
            <person name="Woyke T."/>
        </authorList>
    </citation>
    <scope>NUCLEOTIDE SEQUENCE [LARGE SCALE GENOMIC DNA]</scope>
    <source>
        <strain evidence="10 11">DSM 26524</strain>
    </source>
</reference>
<evidence type="ECO:0000256" key="7">
    <source>
        <dbReference type="PROSITE-ProRule" id="PRU00169"/>
    </source>
</evidence>
<dbReference type="InterPro" id="IPR001789">
    <property type="entry name" value="Sig_transdc_resp-reg_receiver"/>
</dbReference>
<evidence type="ECO:0000256" key="5">
    <source>
        <dbReference type="ARBA" id="ARBA00024867"/>
    </source>
</evidence>
<evidence type="ECO:0000256" key="1">
    <source>
        <dbReference type="ARBA" id="ARBA00018672"/>
    </source>
</evidence>
<dbReference type="PROSITE" id="PS50110">
    <property type="entry name" value="RESPONSE_REGULATORY"/>
    <property type="match status" value="1"/>
</dbReference>
<dbReference type="EMBL" id="QGGY01000006">
    <property type="protein sequence ID" value="PWJ75503.1"/>
    <property type="molecule type" value="Genomic_DNA"/>
</dbReference>
<evidence type="ECO:0000256" key="4">
    <source>
        <dbReference type="ARBA" id="ARBA00023159"/>
    </source>
</evidence>
<dbReference type="Pfam" id="PF04397">
    <property type="entry name" value="LytTR"/>
    <property type="match status" value="1"/>
</dbReference>
<dbReference type="InterPro" id="IPR011006">
    <property type="entry name" value="CheY-like_superfamily"/>
</dbReference>
<feature type="modified residue" description="4-aspartylphosphate" evidence="7">
    <location>
        <position position="55"/>
    </location>
</feature>
<comment type="caution">
    <text evidence="10">The sequence shown here is derived from an EMBL/GenBank/DDBJ whole genome shotgun (WGS) entry which is preliminary data.</text>
</comment>
<evidence type="ECO:0000256" key="6">
    <source>
        <dbReference type="ARBA" id="ARBA00037164"/>
    </source>
</evidence>
<keyword evidence="4" id="KW-0010">Activator</keyword>